<reference evidence="1 2" key="1">
    <citation type="submission" date="2021-06" db="EMBL/GenBank/DDBJ databases">
        <title>Caerostris darwini draft genome.</title>
        <authorList>
            <person name="Kono N."/>
            <person name="Arakawa K."/>
        </authorList>
    </citation>
    <scope>NUCLEOTIDE SEQUENCE [LARGE SCALE GENOMIC DNA]</scope>
</reference>
<name>A0AAV4QR27_9ARAC</name>
<dbReference type="Proteomes" id="UP001054837">
    <property type="component" value="Unassembled WGS sequence"/>
</dbReference>
<sequence length="93" mass="10324">MYTDGSKNEKGGTGSGIHIISNSIYMKIQRSNTDSCTVISSELIAINESLDYIATVTAGKEIWILQSLEKIYEHRSLFEIIPNLYSVVGVPNR</sequence>
<organism evidence="1 2">
    <name type="scientific">Caerostris darwini</name>
    <dbReference type="NCBI Taxonomy" id="1538125"/>
    <lineage>
        <taxon>Eukaryota</taxon>
        <taxon>Metazoa</taxon>
        <taxon>Ecdysozoa</taxon>
        <taxon>Arthropoda</taxon>
        <taxon>Chelicerata</taxon>
        <taxon>Arachnida</taxon>
        <taxon>Araneae</taxon>
        <taxon>Araneomorphae</taxon>
        <taxon>Entelegynae</taxon>
        <taxon>Araneoidea</taxon>
        <taxon>Araneidae</taxon>
        <taxon>Caerostris</taxon>
    </lineage>
</organism>
<comment type="caution">
    <text evidence="1">The sequence shown here is derived from an EMBL/GenBank/DDBJ whole genome shotgun (WGS) entry which is preliminary data.</text>
</comment>
<evidence type="ECO:0000313" key="1">
    <source>
        <dbReference type="EMBL" id="GIY10637.1"/>
    </source>
</evidence>
<dbReference type="AlphaFoldDB" id="A0AAV4QR27"/>
<dbReference type="EMBL" id="BPLQ01004773">
    <property type="protein sequence ID" value="GIY10637.1"/>
    <property type="molecule type" value="Genomic_DNA"/>
</dbReference>
<keyword evidence="2" id="KW-1185">Reference proteome</keyword>
<dbReference type="Gene3D" id="3.30.420.10">
    <property type="entry name" value="Ribonuclease H-like superfamily/Ribonuclease H"/>
    <property type="match status" value="1"/>
</dbReference>
<dbReference type="GO" id="GO:0003676">
    <property type="term" value="F:nucleic acid binding"/>
    <property type="evidence" value="ECO:0007669"/>
    <property type="project" value="InterPro"/>
</dbReference>
<proteinExistence type="predicted"/>
<dbReference type="InterPro" id="IPR036397">
    <property type="entry name" value="RNaseH_sf"/>
</dbReference>
<evidence type="ECO:0008006" key="3">
    <source>
        <dbReference type="Google" id="ProtNLM"/>
    </source>
</evidence>
<evidence type="ECO:0000313" key="2">
    <source>
        <dbReference type="Proteomes" id="UP001054837"/>
    </source>
</evidence>
<gene>
    <name evidence="1" type="ORF">CDAR_437291</name>
</gene>
<accession>A0AAV4QR27</accession>
<protein>
    <recommendedName>
        <fullName evidence="3">RNase H type-1 domain-containing protein</fullName>
    </recommendedName>
</protein>